<feature type="transmembrane region" description="Helical" evidence="1">
    <location>
        <begin position="42"/>
        <end position="62"/>
    </location>
</feature>
<sequence>MRNPVLPVSDPPSSLTGERMIQLCFNKAALSLSSYDFPCVNVITLFQPIFSVGVLVFGAFFAGARDLSFAFYGYAVVFLANITTAVYLATIARTGSIHGWTRLDALWWTPIRPGIILPSTFAKPQYCISGSLFTQMNVIRQLLGFFGSGLYAYYKIIGRQ</sequence>
<feature type="transmembrane region" description="Helical" evidence="1">
    <location>
        <begin position="69"/>
        <end position="92"/>
    </location>
</feature>
<dbReference type="Proteomes" id="UP000712281">
    <property type="component" value="Unassembled WGS sequence"/>
</dbReference>
<gene>
    <name evidence="2" type="ORF">F2Q68_00029049</name>
</gene>
<protein>
    <submittedName>
        <fullName evidence="2">Uncharacterized protein</fullName>
    </submittedName>
</protein>
<organism evidence="2 3">
    <name type="scientific">Brassica cretica</name>
    <name type="common">Mustard</name>
    <dbReference type="NCBI Taxonomy" id="69181"/>
    <lineage>
        <taxon>Eukaryota</taxon>
        <taxon>Viridiplantae</taxon>
        <taxon>Streptophyta</taxon>
        <taxon>Embryophyta</taxon>
        <taxon>Tracheophyta</taxon>
        <taxon>Spermatophyta</taxon>
        <taxon>Magnoliopsida</taxon>
        <taxon>eudicotyledons</taxon>
        <taxon>Gunneridae</taxon>
        <taxon>Pentapetalae</taxon>
        <taxon>rosids</taxon>
        <taxon>malvids</taxon>
        <taxon>Brassicales</taxon>
        <taxon>Brassicaceae</taxon>
        <taxon>Brassiceae</taxon>
        <taxon>Brassica</taxon>
    </lineage>
</organism>
<accession>A0A8S9GGW5</accession>
<keyword evidence="1" id="KW-0812">Transmembrane</keyword>
<comment type="caution">
    <text evidence="2">The sequence shown here is derived from an EMBL/GenBank/DDBJ whole genome shotgun (WGS) entry which is preliminary data.</text>
</comment>
<evidence type="ECO:0000313" key="2">
    <source>
        <dbReference type="EMBL" id="KAF2543598.1"/>
    </source>
</evidence>
<evidence type="ECO:0000313" key="3">
    <source>
        <dbReference type="Proteomes" id="UP000712281"/>
    </source>
</evidence>
<dbReference type="AlphaFoldDB" id="A0A8S9GGW5"/>
<reference evidence="2" key="1">
    <citation type="submission" date="2019-12" db="EMBL/GenBank/DDBJ databases">
        <title>Genome sequencing and annotation of Brassica cretica.</title>
        <authorList>
            <person name="Studholme D.J."/>
            <person name="Sarris P.F."/>
        </authorList>
    </citation>
    <scope>NUCLEOTIDE SEQUENCE</scope>
    <source>
        <strain evidence="2">PFS-001/15</strain>
        <tissue evidence="2">Leaf</tissue>
    </source>
</reference>
<name>A0A8S9GGW5_BRACR</name>
<keyword evidence="1" id="KW-0472">Membrane</keyword>
<dbReference type="EMBL" id="QGKW02002005">
    <property type="protein sequence ID" value="KAF2543598.1"/>
    <property type="molecule type" value="Genomic_DNA"/>
</dbReference>
<feature type="transmembrane region" description="Helical" evidence="1">
    <location>
        <begin position="138"/>
        <end position="154"/>
    </location>
</feature>
<keyword evidence="1" id="KW-1133">Transmembrane helix</keyword>
<proteinExistence type="predicted"/>
<evidence type="ECO:0000256" key="1">
    <source>
        <dbReference type="SAM" id="Phobius"/>
    </source>
</evidence>